<dbReference type="STRING" id="102285.A0A0R3T6W4"/>
<reference evidence="2 3" key="2">
    <citation type="submission" date="2018-11" db="EMBL/GenBank/DDBJ databases">
        <authorList>
            <consortium name="Pathogen Informatics"/>
        </authorList>
    </citation>
    <scope>NUCLEOTIDE SEQUENCE [LARGE SCALE GENOMIC DNA]</scope>
</reference>
<dbReference type="GO" id="GO:0016020">
    <property type="term" value="C:membrane"/>
    <property type="evidence" value="ECO:0007669"/>
    <property type="project" value="InterPro"/>
</dbReference>
<dbReference type="EMBL" id="UZAE01001470">
    <property type="protein sequence ID" value="VDN98659.1"/>
    <property type="molecule type" value="Genomic_DNA"/>
</dbReference>
<dbReference type="GO" id="GO:0016746">
    <property type="term" value="F:acyltransferase activity"/>
    <property type="evidence" value="ECO:0007669"/>
    <property type="project" value="InterPro"/>
</dbReference>
<evidence type="ECO:0000313" key="2">
    <source>
        <dbReference type="EMBL" id="VDN98659.1"/>
    </source>
</evidence>
<dbReference type="GO" id="GO:0006506">
    <property type="term" value="P:GPI anchor biosynthetic process"/>
    <property type="evidence" value="ECO:0007669"/>
    <property type="project" value="InterPro"/>
</dbReference>
<dbReference type="InterPro" id="IPR009447">
    <property type="entry name" value="PIGW/GWT1"/>
</dbReference>
<dbReference type="AlphaFoldDB" id="A0A0R3T6W4"/>
<name>A0A0R3T6W4_RODNA</name>
<gene>
    <name evidence="2" type="ORF">HNAJ_LOCUS2800</name>
</gene>
<feature type="transmembrane region" description="Helical" evidence="1">
    <location>
        <begin position="79"/>
        <end position="99"/>
    </location>
</feature>
<sequence>FGSPKKVSAAVFCISIPAFLIVEAYGESSVSRRLVNLPYIALQIGLLAPPFALAIYHSFTIPVSPRNGRKDFIPFYAKIADHGTVYFLVANLITGGLNFSFDSLVRRLKKVGVAVFSTLMILIFVACGEDTISRRLVNPPYIALQVGLLAPPFAHSLPLSQNAYLEANSLLHSKLTTDSV</sequence>
<evidence type="ECO:0000313" key="3">
    <source>
        <dbReference type="Proteomes" id="UP000278807"/>
    </source>
</evidence>
<accession>A0A0R3T6W4</accession>
<keyword evidence="3" id="KW-1185">Reference proteome</keyword>
<feature type="transmembrane region" description="Helical" evidence="1">
    <location>
        <begin position="37"/>
        <end position="59"/>
    </location>
</feature>
<feature type="transmembrane region" description="Helical" evidence="1">
    <location>
        <begin position="7"/>
        <end position="25"/>
    </location>
</feature>
<keyword evidence="1" id="KW-0812">Transmembrane</keyword>
<reference evidence="4" key="1">
    <citation type="submission" date="2017-02" db="UniProtKB">
        <authorList>
            <consortium name="WormBaseParasite"/>
        </authorList>
    </citation>
    <scope>IDENTIFICATION</scope>
</reference>
<dbReference type="Pfam" id="PF06423">
    <property type="entry name" value="GWT1"/>
    <property type="match status" value="1"/>
</dbReference>
<protein>
    <submittedName>
        <fullName evidence="4">Aa_trans domain-containing protein</fullName>
    </submittedName>
</protein>
<dbReference type="WBParaSite" id="HNAJ_0000280201-mRNA-1">
    <property type="protein sequence ID" value="HNAJ_0000280201-mRNA-1"/>
    <property type="gene ID" value="HNAJ_0000280201"/>
</dbReference>
<organism evidence="4">
    <name type="scientific">Rodentolepis nana</name>
    <name type="common">Dwarf tapeworm</name>
    <name type="synonym">Hymenolepis nana</name>
    <dbReference type="NCBI Taxonomy" id="102285"/>
    <lineage>
        <taxon>Eukaryota</taxon>
        <taxon>Metazoa</taxon>
        <taxon>Spiralia</taxon>
        <taxon>Lophotrochozoa</taxon>
        <taxon>Platyhelminthes</taxon>
        <taxon>Cestoda</taxon>
        <taxon>Eucestoda</taxon>
        <taxon>Cyclophyllidea</taxon>
        <taxon>Hymenolepididae</taxon>
        <taxon>Rodentolepis</taxon>
    </lineage>
</organism>
<keyword evidence="1" id="KW-0472">Membrane</keyword>
<feature type="transmembrane region" description="Helical" evidence="1">
    <location>
        <begin position="111"/>
        <end position="128"/>
    </location>
</feature>
<evidence type="ECO:0000313" key="4">
    <source>
        <dbReference type="WBParaSite" id="HNAJ_0000280201-mRNA-1"/>
    </source>
</evidence>
<proteinExistence type="predicted"/>
<dbReference type="OrthoDB" id="15270at2759"/>
<keyword evidence="1" id="KW-1133">Transmembrane helix</keyword>
<dbReference type="Proteomes" id="UP000278807">
    <property type="component" value="Unassembled WGS sequence"/>
</dbReference>
<evidence type="ECO:0000256" key="1">
    <source>
        <dbReference type="SAM" id="Phobius"/>
    </source>
</evidence>